<feature type="non-terminal residue" evidence="1">
    <location>
        <position position="1"/>
    </location>
</feature>
<reference evidence="1" key="1">
    <citation type="submission" date="2022-04" db="EMBL/GenBank/DDBJ databases">
        <title>Jade perch genome.</title>
        <authorList>
            <person name="Chao B."/>
        </authorList>
    </citation>
    <scope>NUCLEOTIDE SEQUENCE</scope>
    <source>
        <strain evidence="1">CB-2022</strain>
    </source>
</reference>
<evidence type="ECO:0000313" key="2">
    <source>
        <dbReference type="Proteomes" id="UP000831701"/>
    </source>
</evidence>
<accession>A0ACB8WJ16</accession>
<proteinExistence type="predicted"/>
<comment type="caution">
    <text evidence="1">The sequence shown here is derived from an EMBL/GenBank/DDBJ whole genome shotgun (WGS) entry which is preliminary data.</text>
</comment>
<gene>
    <name evidence="1" type="ORF">L3Q82_026428</name>
</gene>
<keyword evidence="2" id="KW-1185">Reference proteome</keyword>
<evidence type="ECO:0000313" key="1">
    <source>
        <dbReference type="EMBL" id="KAI3367584.1"/>
    </source>
</evidence>
<sequence length="502" mass="55623">EIIPSRFPTRADMEHLARRLPVAFLLLLSLLSVSCVSNPKTTVSWCVLSDAEEQKCLDLAGNATARNIRGTLQCVRGMNTRDCMERIKNGTADAASMSADDIYAAGLCHGLDLAAGESHNGVDGISYYVVALARRSSSDLSLLEMHERSSCHPGIRTTVGWTVPIGYLVNTSQISVGEQCNFPRAVGNFFGYSCVPGVKDPRHDPRGNNPKNLCEACIGDENDRHICANNHRERHYGEDGALRCVAENLGDVAFVKHTTVFDNLDGKNQESWALDLELEDLKLLCPDGTEAGLDEFERCHLAVVPTNAVVVRMENKCRVWKYLERLQNVFGNATEGFSLFSSVGYGESNVLFSDATHHLQRVLGTYTSWLGPTYTTMLQAFECEGKSVCLFARLLECVYVALLMKSRLLLMEQEEDIQRINFHPIPLSPVVNCKGSEHFLRSVWVIKVRLLTCHPARRVRVSLSPLARVAARTGGQFDRRVAGRERRSGGGMTVMEGGKREE</sequence>
<dbReference type="Proteomes" id="UP000831701">
    <property type="component" value="Chromosome 9"/>
</dbReference>
<organism evidence="1 2">
    <name type="scientific">Scortum barcoo</name>
    <name type="common">barcoo grunter</name>
    <dbReference type="NCBI Taxonomy" id="214431"/>
    <lineage>
        <taxon>Eukaryota</taxon>
        <taxon>Metazoa</taxon>
        <taxon>Chordata</taxon>
        <taxon>Craniata</taxon>
        <taxon>Vertebrata</taxon>
        <taxon>Euteleostomi</taxon>
        <taxon>Actinopterygii</taxon>
        <taxon>Neopterygii</taxon>
        <taxon>Teleostei</taxon>
        <taxon>Neoteleostei</taxon>
        <taxon>Acanthomorphata</taxon>
        <taxon>Eupercaria</taxon>
        <taxon>Centrarchiformes</taxon>
        <taxon>Terapontoidei</taxon>
        <taxon>Terapontidae</taxon>
        <taxon>Scortum</taxon>
    </lineage>
</organism>
<name>A0ACB8WJ16_9TELE</name>
<protein>
    <submittedName>
        <fullName evidence="1">Uncharacterized protein</fullName>
    </submittedName>
</protein>
<dbReference type="EMBL" id="CM041539">
    <property type="protein sequence ID" value="KAI3367584.1"/>
    <property type="molecule type" value="Genomic_DNA"/>
</dbReference>